<dbReference type="InterPro" id="IPR036097">
    <property type="entry name" value="HisK_dim/P_sf"/>
</dbReference>
<keyword evidence="13" id="KW-1185">Reference proteome</keyword>
<evidence type="ECO:0000256" key="6">
    <source>
        <dbReference type="ARBA" id="ARBA00022679"/>
    </source>
</evidence>
<dbReference type="RefSeq" id="WP_229665440.1">
    <property type="nucleotide sequence ID" value="NZ_BMIP01000004.1"/>
</dbReference>
<evidence type="ECO:0000256" key="3">
    <source>
        <dbReference type="ARBA" id="ARBA00012438"/>
    </source>
</evidence>
<keyword evidence="5" id="KW-0597">Phosphoprotein</keyword>
<accession>A0A917DUX8</accession>
<gene>
    <name evidence="12" type="ORF">GCM10010990_20920</name>
</gene>
<dbReference type="GO" id="GO:0005886">
    <property type="term" value="C:plasma membrane"/>
    <property type="evidence" value="ECO:0007669"/>
    <property type="project" value="UniProtKB-SubCell"/>
</dbReference>
<proteinExistence type="predicted"/>
<dbReference type="Gene3D" id="1.10.287.130">
    <property type="match status" value="1"/>
</dbReference>
<dbReference type="EC" id="2.7.13.3" evidence="3"/>
<keyword evidence="10" id="KW-0812">Transmembrane</keyword>
<dbReference type="PRINTS" id="PR00344">
    <property type="entry name" value="BCTRLSENSOR"/>
</dbReference>
<protein>
    <recommendedName>
        <fullName evidence="3">histidine kinase</fullName>
        <ecNumber evidence="3">2.7.13.3</ecNumber>
    </recommendedName>
</protein>
<evidence type="ECO:0000256" key="10">
    <source>
        <dbReference type="SAM" id="Phobius"/>
    </source>
</evidence>
<dbReference type="SUPFAM" id="SSF47384">
    <property type="entry name" value="Homodimeric domain of signal transducing histidine kinase"/>
    <property type="match status" value="1"/>
</dbReference>
<feature type="domain" description="Histidine kinase" evidence="11">
    <location>
        <begin position="273"/>
        <end position="474"/>
    </location>
</feature>
<dbReference type="PANTHER" id="PTHR44936">
    <property type="entry name" value="SENSOR PROTEIN CREC"/>
    <property type="match status" value="1"/>
</dbReference>
<dbReference type="Proteomes" id="UP000612349">
    <property type="component" value="Unassembled WGS sequence"/>
</dbReference>
<keyword evidence="4" id="KW-1003">Cell membrane</keyword>
<dbReference type="Pfam" id="PF02518">
    <property type="entry name" value="HATPase_c"/>
    <property type="match status" value="1"/>
</dbReference>
<evidence type="ECO:0000256" key="4">
    <source>
        <dbReference type="ARBA" id="ARBA00022475"/>
    </source>
</evidence>
<dbReference type="InterPro" id="IPR036890">
    <property type="entry name" value="HATPase_C_sf"/>
</dbReference>
<dbReference type="EMBL" id="BMIP01000004">
    <property type="protein sequence ID" value="GGD71244.1"/>
    <property type="molecule type" value="Genomic_DNA"/>
</dbReference>
<reference evidence="12" key="1">
    <citation type="journal article" date="2014" name="Int. J. Syst. Evol. Microbiol.">
        <title>Complete genome sequence of Corynebacterium casei LMG S-19264T (=DSM 44701T), isolated from a smear-ripened cheese.</title>
        <authorList>
            <consortium name="US DOE Joint Genome Institute (JGI-PGF)"/>
            <person name="Walter F."/>
            <person name="Albersmeier A."/>
            <person name="Kalinowski J."/>
            <person name="Ruckert C."/>
        </authorList>
    </citation>
    <scope>NUCLEOTIDE SEQUENCE</scope>
    <source>
        <strain evidence="12">CGMCC 1.15360</strain>
    </source>
</reference>
<dbReference type="GO" id="GO:0000155">
    <property type="term" value="F:phosphorelay sensor kinase activity"/>
    <property type="evidence" value="ECO:0007669"/>
    <property type="project" value="InterPro"/>
</dbReference>
<keyword evidence="10" id="KW-0472">Membrane</keyword>
<dbReference type="SMART" id="SM00387">
    <property type="entry name" value="HATPase_c"/>
    <property type="match status" value="1"/>
</dbReference>
<dbReference type="InterPro" id="IPR004358">
    <property type="entry name" value="Sig_transdc_His_kin-like_C"/>
</dbReference>
<name>A0A917DUX8_9SPHN</name>
<dbReference type="SUPFAM" id="SSF55874">
    <property type="entry name" value="ATPase domain of HSP90 chaperone/DNA topoisomerase II/histidine kinase"/>
    <property type="match status" value="1"/>
</dbReference>
<evidence type="ECO:0000256" key="5">
    <source>
        <dbReference type="ARBA" id="ARBA00022553"/>
    </source>
</evidence>
<comment type="caution">
    <text evidence="12">The sequence shown here is derived from an EMBL/GenBank/DDBJ whole genome shotgun (WGS) entry which is preliminary data.</text>
</comment>
<dbReference type="Gene3D" id="3.30.565.10">
    <property type="entry name" value="Histidine kinase-like ATPase, C-terminal domain"/>
    <property type="match status" value="1"/>
</dbReference>
<keyword evidence="8 12" id="KW-0418">Kinase</keyword>
<evidence type="ECO:0000256" key="9">
    <source>
        <dbReference type="ARBA" id="ARBA00022840"/>
    </source>
</evidence>
<organism evidence="12 13">
    <name type="scientific">Croceicoccus mobilis</name>
    <dbReference type="NCBI Taxonomy" id="1703339"/>
    <lineage>
        <taxon>Bacteria</taxon>
        <taxon>Pseudomonadati</taxon>
        <taxon>Pseudomonadota</taxon>
        <taxon>Alphaproteobacteria</taxon>
        <taxon>Sphingomonadales</taxon>
        <taxon>Erythrobacteraceae</taxon>
        <taxon>Croceicoccus</taxon>
    </lineage>
</organism>
<evidence type="ECO:0000256" key="2">
    <source>
        <dbReference type="ARBA" id="ARBA00004651"/>
    </source>
</evidence>
<reference evidence="12" key="2">
    <citation type="submission" date="2020-09" db="EMBL/GenBank/DDBJ databases">
        <authorList>
            <person name="Sun Q."/>
            <person name="Zhou Y."/>
        </authorList>
    </citation>
    <scope>NUCLEOTIDE SEQUENCE</scope>
    <source>
        <strain evidence="12">CGMCC 1.15360</strain>
    </source>
</reference>
<evidence type="ECO:0000259" key="11">
    <source>
        <dbReference type="PROSITE" id="PS50109"/>
    </source>
</evidence>
<keyword evidence="9" id="KW-0067">ATP-binding</keyword>
<feature type="transmembrane region" description="Helical" evidence="10">
    <location>
        <begin position="190"/>
        <end position="209"/>
    </location>
</feature>
<dbReference type="SMART" id="SM00388">
    <property type="entry name" value="HisKA"/>
    <property type="match status" value="1"/>
</dbReference>
<dbReference type="PROSITE" id="PS50109">
    <property type="entry name" value="HIS_KIN"/>
    <property type="match status" value="1"/>
</dbReference>
<comment type="subcellular location">
    <subcellularLocation>
        <location evidence="2">Cell membrane</location>
        <topology evidence="2">Multi-pass membrane protein</topology>
    </subcellularLocation>
</comment>
<dbReference type="InterPro" id="IPR005467">
    <property type="entry name" value="His_kinase_dom"/>
</dbReference>
<keyword evidence="6" id="KW-0808">Transferase</keyword>
<dbReference type="InterPro" id="IPR003594">
    <property type="entry name" value="HATPase_dom"/>
</dbReference>
<dbReference type="InterPro" id="IPR003661">
    <property type="entry name" value="HisK_dim/P_dom"/>
</dbReference>
<dbReference type="AlphaFoldDB" id="A0A917DUX8"/>
<dbReference type="GO" id="GO:0005524">
    <property type="term" value="F:ATP binding"/>
    <property type="evidence" value="ECO:0007669"/>
    <property type="project" value="UniProtKB-KW"/>
</dbReference>
<evidence type="ECO:0000256" key="1">
    <source>
        <dbReference type="ARBA" id="ARBA00000085"/>
    </source>
</evidence>
<keyword evidence="7" id="KW-0547">Nucleotide-binding</keyword>
<dbReference type="PANTHER" id="PTHR44936:SF10">
    <property type="entry name" value="SENSOR PROTEIN RSTB"/>
    <property type="match status" value="1"/>
</dbReference>
<evidence type="ECO:0000256" key="8">
    <source>
        <dbReference type="ARBA" id="ARBA00022777"/>
    </source>
</evidence>
<dbReference type="InterPro" id="IPR050980">
    <property type="entry name" value="2C_sensor_his_kinase"/>
</dbReference>
<evidence type="ECO:0000313" key="13">
    <source>
        <dbReference type="Proteomes" id="UP000612349"/>
    </source>
</evidence>
<evidence type="ECO:0000313" key="12">
    <source>
        <dbReference type="EMBL" id="GGD71244.1"/>
    </source>
</evidence>
<evidence type="ECO:0000256" key="7">
    <source>
        <dbReference type="ARBA" id="ARBA00022741"/>
    </source>
</evidence>
<comment type="catalytic activity">
    <reaction evidence="1">
        <text>ATP + protein L-histidine = ADP + protein N-phospho-L-histidine.</text>
        <dbReference type="EC" id="2.7.13.3"/>
    </reaction>
</comment>
<sequence length="482" mass="52790">MRSFRFWPRSLQGQMLLAIALALLVAQSIGAALVWRAQVERSESSIAHALAFRIIGGALRSEGMDMDRRDARRVLRALRRGDEGPHPMRLVRGEDSGRIDDERDADLEERLAEILAAQSVEIAELEVFRRPVKEDPVAARSVARRLERDIGDPGPPRTVIVAAARLEAGDGWLIARTFDPPRDRGLGGSLILQTILIYVLLVGAVALLLRRITGPMSALTRRVEQFARDPTLPPDGQVAPQGPLDTRRLINAHNRMESRIGALLDEKDVMLGAIGHDLKTPLAALRVRIESVEDDAEREALVRTISDITNTLDDILSLARVGRPSDPVETTELSALVIGVVEEYEDMGENVELGDTQRVVLPLRATWVRRAMRNLVSNAVRYAGGAYVCTAKRDNQAIVRVEDEGPGIPENEIAFMMEPFQRGDPSRNRGTGGAGIGLTLARAIAEQHGGTLTLSNRTDGKTGLIAEIALPLEPKEKPRGRG</sequence>
<keyword evidence="10" id="KW-1133">Transmembrane helix</keyword>
<dbReference type="CDD" id="cd00082">
    <property type="entry name" value="HisKA"/>
    <property type="match status" value="1"/>
</dbReference>